<dbReference type="EMBL" id="CDGG01000001">
    <property type="protein sequence ID" value="CEI82343.1"/>
    <property type="molecule type" value="Genomic_DNA"/>
</dbReference>
<dbReference type="AlphaFoldDB" id="A0A0A1MH14"/>
<dbReference type="Proteomes" id="UP000040453">
    <property type="component" value="Unassembled WGS sequence"/>
</dbReference>
<name>A0A0A1MH14_9BACI</name>
<feature type="transmembrane region" description="Helical" evidence="2">
    <location>
        <begin position="6"/>
        <end position="24"/>
    </location>
</feature>
<evidence type="ECO:0000256" key="2">
    <source>
        <dbReference type="SAM" id="Phobius"/>
    </source>
</evidence>
<evidence type="ECO:0000313" key="4">
    <source>
        <dbReference type="Proteomes" id="UP000040453"/>
    </source>
</evidence>
<keyword evidence="2" id="KW-0812">Transmembrane</keyword>
<feature type="compositionally biased region" description="Basic and acidic residues" evidence="1">
    <location>
        <begin position="149"/>
        <end position="161"/>
    </location>
</feature>
<feature type="region of interest" description="Disordered" evidence="1">
    <location>
        <begin position="102"/>
        <end position="161"/>
    </location>
</feature>
<protein>
    <recommendedName>
        <fullName evidence="5">YtxH-like protein</fullName>
    </recommendedName>
</protein>
<evidence type="ECO:0008006" key="5">
    <source>
        <dbReference type="Google" id="ProtNLM"/>
    </source>
</evidence>
<keyword evidence="4" id="KW-1185">Reference proteome</keyword>
<accession>A0A0A1MH14</accession>
<feature type="compositionally biased region" description="Basic and acidic residues" evidence="1">
    <location>
        <begin position="102"/>
        <end position="126"/>
    </location>
</feature>
<keyword evidence="2" id="KW-1133">Transmembrane helix</keyword>
<reference evidence="3 4" key="1">
    <citation type="submission" date="2014-11" db="EMBL/GenBank/DDBJ databases">
        <authorList>
            <person name="Urmite Genomes Urmite Genomes"/>
        </authorList>
    </citation>
    <scope>NUCLEOTIDE SEQUENCE [LARGE SCALE GENOMIC DNA]</scope>
    <source>
        <strain evidence="3 4">Oc5</strain>
    </source>
</reference>
<evidence type="ECO:0000256" key="1">
    <source>
        <dbReference type="SAM" id="MobiDB-lite"/>
    </source>
</evidence>
<sequence length="161" mass="17676">MEKNNKFGLLVGAGAIAGISFILLNPKTKSKVKDTSMNAKDSVVSYTQKIKDDPNGTKQYLIENAKQTLSSAQQALEKVQNVWANEGQEIKETAKNIVEDTKELGDHAKDVQEGIKDAKSDIDEAKNTTVKTGKKMKKDSKSNSSSNNTDHHVLDEPINKM</sequence>
<gene>
    <name evidence="3" type="ORF">BN997_02206</name>
</gene>
<organism evidence="3 4">
    <name type="scientific">Oceanobacillus oncorhynchi</name>
    <dbReference type="NCBI Taxonomy" id="545501"/>
    <lineage>
        <taxon>Bacteria</taxon>
        <taxon>Bacillati</taxon>
        <taxon>Bacillota</taxon>
        <taxon>Bacilli</taxon>
        <taxon>Bacillales</taxon>
        <taxon>Bacillaceae</taxon>
        <taxon>Oceanobacillus</taxon>
    </lineage>
</organism>
<dbReference type="RefSeq" id="WP_042532099.1">
    <property type="nucleotide sequence ID" value="NZ_CDGG01000001.1"/>
</dbReference>
<proteinExistence type="predicted"/>
<keyword evidence="2" id="KW-0472">Membrane</keyword>
<dbReference type="OrthoDB" id="2970788at2"/>
<evidence type="ECO:0000313" key="3">
    <source>
        <dbReference type="EMBL" id="CEI82343.1"/>
    </source>
</evidence>